<dbReference type="HOGENOM" id="CLU_3358170_0_0_5"/>
<accession>A8EYZ1</accession>
<reference evidence="2" key="1">
    <citation type="submission" date="2007-09" db="EMBL/GenBank/DDBJ databases">
        <title>Complete genome sequence of Rickettsia canadensis.</title>
        <authorList>
            <person name="Madan A."/>
            <person name="Fahey J."/>
            <person name="Helton E."/>
            <person name="Ketteman M."/>
            <person name="Madan A."/>
            <person name="Rodrigues S."/>
            <person name="Sanchez A."/>
            <person name="Whiting M."/>
            <person name="Dasch G."/>
            <person name="Eremeeva M."/>
        </authorList>
    </citation>
    <scope>NUCLEOTIDE SEQUENCE [LARGE SCALE GENOMIC DNA]</scope>
    <source>
        <strain evidence="2">McKiel</strain>
    </source>
</reference>
<name>A8EYZ1_RICCK</name>
<sequence>MLKQITSEYKNNKISLNNFIAKVEALLDLLKEFDDG</sequence>
<dbReference type="Proteomes" id="UP000007056">
    <property type="component" value="Chromosome"/>
</dbReference>
<dbReference type="STRING" id="293613.A1E_03195"/>
<dbReference type="EMBL" id="CP000409">
    <property type="protein sequence ID" value="ABV73574.1"/>
    <property type="molecule type" value="Genomic_DNA"/>
</dbReference>
<dbReference type="KEGG" id="rcm:A1E_03195"/>
<evidence type="ECO:0000313" key="1">
    <source>
        <dbReference type="EMBL" id="ABV73574.1"/>
    </source>
</evidence>
<protein>
    <submittedName>
        <fullName evidence="1">Uncharacterized protein</fullName>
    </submittedName>
</protein>
<proteinExistence type="predicted"/>
<dbReference type="AlphaFoldDB" id="A8EYZ1"/>
<gene>
    <name evidence="1" type="ordered locus">A1E_03195</name>
</gene>
<evidence type="ECO:0000313" key="2">
    <source>
        <dbReference type="Proteomes" id="UP000007056"/>
    </source>
</evidence>
<organism evidence="1 2">
    <name type="scientific">Rickettsia canadensis (strain McKiel)</name>
    <dbReference type="NCBI Taxonomy" id="293613"/>
    <lineage>
        <taxon>Bacteria</taxon>
        <taxon>Pseudomonadati</taxon>
        <taxon>Pseudomonadota</taxon>
        <taxon>Alphaproteobacteria</taxon>
        <taxon>Rickettsiales</taxon>
        <taxon>Rickettsiaceae</taxon>
        <taxon>Rickettsieae</taxon>
        <taxon>Rickettsia</taxon>
        <taxon>belli group</taxon>
    </lineage>
</organism>